<sequence length="532" mass="59861">MSSQDPWWSQAVIYQIYPRSFFDSNGDGEGDLAGIALKIEYLKSLGIDAIWLSPFYKSPNKDGGYDVSDPRMVDPRFGSLADFGRLVDLCHENSLRVIVDLVPNHFSSEHRWFQEAIAAEAGSPARQRFHFRDPNSDGSPPNNWISLFGGSTWSKAPDGQFYLHLFDQSQPDLNWENPEVAADFEETLRFWLDRGVDGFRIDVAHGLVKEEIEKDHYAPELLSDALRLDIEMEPARRSEILATVPFFNRPGVHEIYRTWRRIFDSYDRDVVSVAEIWVHPPEEAALYVRPDELNQVFNFDLLTTPFEADALFESISGAFSILEPVGALPTWALSNHDSPRVASRLGVSQSQALAIFLLALPGSFYLYNGQELSLPDGDVLDSDRQDPVYFRTQGLQKGRDGARVPLPWSADEVNCGFSTARPWLPIAESWRELSVEAQEKDSASSLHLFRRALSIRQALVDSGSNIAWIESQSAEILAFTRGDFLVLLNTSREDQDFASDGSIYMASNEMTSADGSTIYLPPLSSCWVTRAK</sequence>
<name>A0A6J6JPH9_9ZZZZ</name>
<feature type="domain" description="Glycosyl hydrolase family 13 catalytic" evidence="1">
    <location>
        <begin position="15"/>
        <end position="403"/>
    </location>
</feature>
<dbReference type="Gene3D" id="3.20.20.80">
    <property type="entry name" value="Glycosidases"/>
    <property type="match status" value="1"/>
</dbReference>
<dbReference type="InterPro" id="IPR017853">
    <property type="entry name" value="GH"/>
</dbReference>
<dbReference type="InterPro" id="IPR045857">
    <property type="entry name" value="O16G_dom_2"/>
</dbReference>
<dbReference type="GO" id="GO:0004556">
    <property type="term" value="F:alpha-amylase activity"/>
    <property type="evidence" value="ECO:0007669"/>
    <property type="project" value="TreeGrafter"/>
</dbReference>
<evidence type="ECO:0000313" key="2">
    <source>
        <dbReference type="EMBL" id="CAB4639290.1"/>
    </source>
</evidence>
<reference evidence="2" key="1">
    <citation type="submission" date="2020-05" db="EMBL/GenBank/DDBJ databases">
        <authorList>
            <person name="Chiriac C."/>
            <person name="Salcher M."/>
            <person name="Ghai R."/>
            <person name="Kavagutti S V."/>
        </authorList>
    </citation>
    <scope>NUCLEOTIDE SEQUENCE</scope>
</reference>
<evidence type="ECO:0000259" key="1">
    <source>
        <dbReference type="SMART" id="SM00642"/>
    </source>
</evidence>
<organism evidence="2">
    <name type="scientific">freshwater metagenome</name>
    <dbReference type="NCBI Taxonomy" id="449393"/>
    <lineage>
        <taxon>unclassified sequences</taxon>
        <taxon>metagenomes</taxon>
        <taxon>ecological metagenomes</taxon>
    </lineage>
</organism>
<dbReference type="AlphaFoldDB" id="A0A6J6JPH9"/>
<dbReference type="InterPro" id="IPR006047">
    <property type="entry name" value="GH13_cat_dom"/>
</dbReference>
<dbReference type="SUPFAM" id="SSF51445">
    <property type="entry name" value="(Trans)glycosidases"/>
    <property type="match status" value="1"/>
</dbReference>
<dbReference type="GO" id="GO:0009313">
    <property type="term" value="P:oligosaccharide catabolic process"/>
    <property type="evidence" value="ECO:0007669"/>
    <property type="project" value="TreeGrafter"/>
</dbReference>
<dbReference type="Pfam" id="PF00128">
    <property type="entry name" value="Alpha-amylase"/>
    <property type="match status" value="1"/>
</dbReference>
<dbReference type="PANTHER" id="PTHR10357:SF179">
    <property type="entry name" value="NEUTRAL AND BASIC AMINO ACID TRANSPORT PROTEIN RBAT"/>
    <property type="match status" value="1"/>
</dbReference>
<dbReference type="EMBL" id="CAEZVZ010000024">
    <property type="protein sequence ID" value="CAB4639290.1"/>
    <property type="molecule type" value="Genomic_DNA"/>
</dbReference>
<dbReference type="PANTHER" id="PTHR10357">
    <property type="entry name" value="ALPHA-AMYLASE FAMILY MEMBER"/>
    <property type="match status" value="1"/>
</dbReference>
<dbReference type="SMART" id="SM00642">
    <property type="entry name" value="Aamy"/>
    <property type="match status" value="1"/>
</dbReference>
<dbReference type="Gene3D" id="3.90.400.10">
    <property type="entry name" value="Oligo-1,6-glucosidase, Domain 2"/>
    <property type="match status" value="1"/>
</dbReference>
<gene>
    <name evidence="2" type="ORF">UFOPK2162_00288</name>
</gene>
<protein>
    <submittedName>
        <fullName evidence="2">Unannotated protein</fullName>
    </submittedName>
</protein>
<dbReference type="CDD" id="cd11332">
    <property type="entry name" value="AmyAc_OligoGlu_TS"/>
    <property type="match status" value="1"/>
</dbReference>
<accession>A0A6J6JPH9</accession>
<proteinExistence type="predicted"/>